<keyword evidence="1" id="KW-0472">Membrane</keyword>
<dbReference type="EMBL" id="PP542043">
    <property type="protein sequence ID" value="XDO02085.1"/>
    <property type="molecule type" value="Genomic_DNA"/>
</dbReference>
<proteinExistence type="predicted"/>
<gene>
    <name evidence="2" type="ORF">FloV-SA2_00266</name>
</gene>
<organism evidence="2">
    <name type="scientific">Florenciella sp. virus SA2</name>
    <dbReference type="NCBI Taxonomy" id="3240092"/>
    <lineage>
        <taxon>Viruses</taxon>
    </lineage>
</organism>
<name>A0AB39JBM6_9VIRU</name>
<keyword evidence="1" id="KW-0812">Transmembrane</keyword>
<protein>
    <submittedName>
        <fullName evidence="2">Uncharacterized protein</fullName>
    </submittedName>
</protein>
<sequence length="94" mass="11347">MYPNLVEYKIKNIINNNLQYCNNYKNKNINFIFNLCSGIGLLLVICAILYFKYKQKNNKRSQKIKEAKKRDYILYNLRKFKDINNKTITNIPLY</sequence>
<keyword evidence="1" id="KW-1133">Transmembrane helix</keyword>
<evidence type="ECO:0000313" key="2">
    <source>
        <dbReference type="EMBL" id="XDO02085.1"/>
    </source>
</evidence>
<feature type="transmembrane region" description="Helical" evidence="1">
    <location>
        <begin position="31"/>
        <end position="51"/>
    </location>
</feature>
<reference evidence="2" key="1">
    <citation type="submission" date="2024-03" db="EMBL/GenBank/DDBJ databases">
        <title>Eukaryotic viruses encode the ribosomal protein eL40.</title>
        <authorList>
            <person name="Thomy J."/>
            <person name="Schvarcz C.R."/>
            <person name="McBeain K.A."/>
            <person name="Edwards K.F."/>
            <person name="Steward G.F."/>
        </authorList>
    </citation>
    <scope>NUCLEOTIDE SEQUENCE</scope>
    <source>
        <strain evidence="2">FloV-SA2</strain>
    </source>
</reference>
<evidence type="ECO:0000256" key="1">
    <source>
        <dbReference type="SAM" id="Phobius"/>
    </source>
</evidence>
<accession>A0AB39JBM6</accession>